<sequence length="133" mass="14127">MRCEKCALESDSACAVAEQDDREGASRCAGVASGRVFVNGGHICGQQGADGFGDEVTHVVDVGTRRAFDGWIPDFNLVACGEFKTCDTDRVRAGLGVERSHSGSVGDCRWGYGGRWVSSDSGVTWIGVWRGCC</sequence>
<dbReference type="AlphaFoldDB" id="A0A6J6FV65"/>
<name>A0A6J6FV65_9ZZZZ</name>
<gene>
    <name evidence="1" type="ORF">UFOPK1820_00218</name>
</gene>
<reference evidence="1" key="1">
    <citation type="submission" date="2020-05" db="EMBL/GenBank/DDBJ databases">
        <authorList>
            <person name="Chiriac C."/>
            <person name="Salcher M."/>
            <person name="Ghai R."/>
            <person name="Kavagutti S V."/>
        </authorList>
    </citation>
    <scope>NUCLEOTIDE SEQUENCE</scope>
</reference>
<dbReference type="EMBL" id="CAEZUK010000020">
    <property type="protein sequence ID" value="CAB4592260.1"/>
    <property type="molecule type" value="Genomic_DNA"/>
</dbReference>
<protein>
    <submittedName>
        <fullName evidence="1">Unannotated protein</fullName>
    </submittedName>
</protein>
<accession>A0A6J6FV65</accession>
<proteinExistence type="predicted"/>
<organism evidence="1">
    <name type="scientific">freshwater metagenome</name>
    <dbReference type="NCBI Taxonomy" id="449393"/>
    <lineage>
        <taxon>unclassified sequences</taxon>
        <taxon>metagenomes</taxon>
        <taxon>ecological metagenomes</taxon>
    </lineage>
</organism>
<evidence type="ECO:0000313" key="1">
    <source>
        <dbReference type="EMBL" id="CAB4592260.1"/>
    </source>
</evidence>